<comment type="caution">
    <text evidence="2">The sequence shown here is derived from an EMBL/GenBank/DDBJ whole genome shotgun (WGS) entry which is preliminary data.</text>
</comment>
<organism evidence="2 3">
    <name type="scientific">Dreissena polymorpha</name>
    <name type="common">Zebra mussel</name>
    <name type="synonym">Mytilus polymorpha</name>
    <dbReference type="NCBI Taxonomy" id="45954"/>
    <lineage>
        <taxon>Eukaryota</taxon>
        <taxon>Metazoa</taxon>
        <taxon>Spiralia</taxon>
        <taxon>Lophotrochozoa</taxon>
        <taxon>Mollusca</taxon>
        <taxon>Bivalvia</taxon>
        <taxon>Autobranchia</taxon>
        <taxon>Heteroconchia</taxon>
        <taxon>Euheterodonta</taxon>
        <taxon>Imparidentia</taxon>
        <taxon>Neoheterodontei</taxon>
        <taxon>Myida</taxon>
        <taxon>Dreissenoidea</taxon>
        <taxon>Dreissenidae</taxon>
        <taxon>Dreissena</taxon>
    </lineage>
</organism>
<evidence type="ECO:0000313" key="2">
    <source>
        <dbReference type="EMBL" id="KAH3770415.1"/>
    </source>
</evidence>
<protein>
    <recommendedName>
        <fullName evidence="4">Secreted protein</fullName>
    </recommendedName>
</protein>
<dbReference type="AlphaFoldDB" id="A0A9D4E1M8"/>
<reference evidence="2" key="2">
    <citation type="submission" date="2020-11" db="EMBL/GenBank/DDBJ databases">
        <authorList>
            <person name="McCartney M.A."/>
            <person name="Auch B."/>
            <person name="Kono T."/>
            <person name="Mallez S."/>
            <person name="Becker A."/>
            <person name="Gohl D.M."/>
            <person name="Silverstein K.A.T."/>
            <person name="Koren S."/>
            <person name="Bechman K.B."/>
            <person name="Herman A."/>
            <person name="Abrahante J.E."/>
            <person name="Garbe J."/>
        </authorList>
    </citation>
    <scope>NUCLEOTIDE SEQUENCE</scope>
    <source>
        <strain evidence="2">Duluth1</strain>
        <tissue evidence="2">Whole animal</tissue>
    </source>
</reference>
<evidence type="ECO:0000313" key="3">
    <source>
        <dbReference type="Proteomes" id="UP000828390"/>
    </source>
</evidence>
<evidence type="ECO:0008006" key="4">
    <source>
        <dbReference type="Google" id="ProtNLM"/>
    </source>
</evidence>
<keyword evidence="1" id="KW-0732">Signal</keyword>
<name>A0A9D4E1M8_DREPO</name>
<reference evidence="2" key="1">
    <citation type="journal article" date="2019" name="bioRxiv">
        <title>The Genome of the Zebra Mussel, Dreissena polymorpha: A Resource for Invasive Species Research.</title>
        <authorList>
            <person name="McCartney M.A."/>
            <person name="Auch B."/>
            <person name="Kono T."/>
            <person name="Mallez S."/>
            <person name="Zhang Y."/>
            <person name="Obille A."/>
            <person name="Becker A."/>
            <person name="Abrahante J.E."/>
            <person name="Garbe J."/>
            <person name="Badalamenti J.P."/>
            <person name="Herman A."/>
            <person name="Mangelson H."/>
            <person name="Liachko I."/>
            <person name="Sullivan S."/>
            <person name="Sone E.D."/>
            <person name="Koren S."/>
            <person name="Silverstein K.A.T."/>
            <person name="Beckman K.B."/>
            <person name="Gohl D.M."/>
        </authorList>
    </citation>
    <scope>NUCLEOTIDE SEQUENCE</scope>
    <source>
        <strain evidence="2">Duluth1</strain>
        <tissue evidence="2">Whole animal</tissue>
    </source>
</reference>
<proteinExistence type="predicted"/>
<dbReference type="EMBL" id="JAIWYP010000009">
    <property type="protein sequence ID" value="KAH3770415.1"/>
    <property type="molecule type" value="Genomic_DNA"/>
</dbReference>
<gene>
    <name evidence="2" type="ORF">DPMN_171702</name>
</gene>
<accession>A0A9D4E1M8</accession>
<feature type="signal peptide" evidence="1">
    <location>
        <begin position="1"/>
        <end position="15"/>
    </location>
</feature>
<sequence>MVFSVFSVVVVETLAMQHVVVVVTPALPSAVFGVTPALEPVVYYFCSGLQSETRTYDLRIKIGSE</sequence>
<feature type="chain" id="PRO_5038910576" description="Secreted protein" evidence="1">
    <location>
        <begin position="16"/>
        <end position="65"/>
    </location>
</feature>
<keyword evidence="3" id="KW-1185">Reference proteome</keyword>
<evidence type="ECO:0000256" key="1">
    <source>
        <dbReference type="SAM" id="SignalP"/>
    </source>
</evidence>
<dbReference type="Proteomes" id="UP000828390">
    <property type="component" value="Unassembled WGS sequence"/>
</dbReference>